<evidence type="ECO:0000256" key="12">
    <source>
        <dbReference type="ARBA" id="ARBA00022989"/>
    </source>
</evidence>
<comment type="caution">
    <text evidence="18">The sequence shown here is derived from an EMBL/GenBank/DDBJ whole genome shotgun (WGS) entry which is preliminary data.</text>
</comment>
<dbReference type="SUPFAM" id="SSF158472">
    <property type="entry name" value="HAMP domain-like"/>
    <property type="match status" value="1"/>
</dbReference>
<dbReference type="InterPro" id="IPR036890">
    <property type="entry name" value="HATPase_C_sf"/>
</dbReference>
<dbReference type="Pfam" id="PF00672">
    <property type="entry name" value="HAMP"/>
    <property type="match status" value="1"/>
</dbReference>
<keyword evidence="10" id="KW-0418">Kinase</keyword>
<protein>
    <recommendedName>
        <fullName evidence="3">histidine kinase</fullName>
        <ecNumber evidence="3">2.7.13.3</ecNumber>
    </recommendedName>
</protein>
<dbReference type="GO" id="GO:0000155">
    <property type="term" value="F:phosphorelay sensor kinase activity"/>
    <property type="evidence" value="ECO:0007669"/>
    <property type="project" value="InterPro"/>
</dbReference>
<feature type="domain" description="HAMP" evidence="17">
    <location>
        <begin position="172"/>
        <end position="224"/>
    </location>
</feature>
<evidence type="ECO:0000256" key="3">
    <source>
        <dbReference type="ARBA" id="ARBA00012438"/>
    </source>
</evidence>
<evidence type="ECO:0000256" key="9">
    <source>
        <dbReference type="ARBA" id="ARBA00022741"/>
    </source>
</evidence>
<dbReference type="RefSeq" id="WP_168986278.1">
    <property type="nucleotide sequence ID" value="NZ_CAWPHM010000222.1"/>
</dbReference>
<dbReference type="SUPFAM" id="SSF47384">
    <property type="entry name" value="Homodimeric domain of signal transducing histidine kinase"/>
    <property type="match status" value="1"/>
</dbReference>
<evidence type="ECO:0000256" key="11">
    <source>
        <dbReference type="ARBA" id="ARBA00022840"/>
    </source>
</evidence>
<keyword evidence="19" id="KW-1185">Reference proteome</keyword>
<dbReference type="InterPro" id="IPR004358">
    <property type="entry name" value="Sig_transdc_His_kin-like_C"/>
</dbReference>
<evidence type="ECO:0000256" key="1">
    <source>
        <dbReference type="ARBA" id="ARBA00000085"/>
    </source>
</evidence>
<evidence type="ECO:0000256" key="7">
    <source>
        <dbReference type="ARBA" id="ARBA00022679"/>
    </source>
</evidence>
<evidence type="ECO:0000313" key="18">
    <source>
        <dbReference type="EMBL" id="NMG01482.1"/>
    </source>
</evidence>
<evidence type="ECO:0000256" key="15">
    <source>
        <dbReference type="SAM" id="Phobius"/>
    </source>
</evidence>
<evidence type="ECO:0000256" key="4">
    <source>
        <dbReference type="ARBA" id="ARBA00022475"/>
    </source>
</evidence>
<accession>A0A972F5K6</accession>
<dbReference type="CDD" id="cd06225">
    <property type="entry name" value="HAMP"/>
    <property type="match status" value="1"/>
</dbReference>
<dbReference type="SMART" id="SM00388">
    <property type="entry name" value="HisKA"/>
    <property type="match status" value="1"/>
</dbReference>
<evidence type="ECO:0000256" key="14">
    <source>
        <dbReference type="ARBA" id="ARBA00023136"/>
    </source>
</evidence>
<dbReference type="EMBL" id="WTVM01000002">
    <property type="protein sequence ID" value="NMG01482.1"/>
    <property type="molecule type" value="Genomic_DNA"/>
</dbReference>
<keyword evidence="13" id="KW-0902">Two-component regulatory system</keyword>
<gene>
    <name evidence="18" type="ORF">GPA21_00650</name>
</gene>
<comment type="catalytic activity">
    <reaction evidence="1">
        <text>ATP + protein L-histidine = ADP + protein N-phospho-L-histidine.</text>
        <dbReference type="EC" id="2.7.13.3"/>
    </reaction>
</comment>
<dbReference type="Gene3D" id="1.10.287.130">
    <property type="match status" value="1"/>
</dbReference>
<reference evidence="18" key="1">
    <citation type="submission" date="2019-12" db="EMBL/GenBank/DDBJ databases">
        <title>Comparative genomics gives insights into the taxonomy of the Azoarcus-Aromatoleum group and reveals separate origins of nif in the plant-associated Azoarcus and non-plant-associated Aromatoleum sub-groups.</title>
        <authorList>
            <person name="Lafos M."/>
            <person name="Maluk M."/>
            <person name="Batista M."/>
            <person name="Junghare M."/>
            <person name="Carmona M."/>
            <person name="Faoro H."/>
            <person name="Cruz L.M."/>
            <person name="Battistoni F."/>
            <person name="De Souza E."/>
            <person name="Pedrosa F."/>
            <person name="Chen W.-M."/>
            <person name="Poole P.S."/>
            <person name="Dixon R.A."/>
            <person name="James E.K."/>
        </authorList>
    </citation>
    <scope>NUCLEOTIDE SEQUENCE</scope>
    <source>
        <strain evidence="18">NSC3</strain>
    </source>
</reference>
<keyword evidence="8 15" id="KW-0812">Transmembrane</keyword>
<dbReference type="Pfam" id="PF02518">
    <property type="entry name" value="HATPase_c"/>
    <property type="match status" value="1"/>
</dbReference>
<evidence type="ECO:0000256" key="13">
    <source>
        <dbReference type="ARBA" id="ARBA00023012"/>
    </source>
</evidence>
<keyword evidence="11" id="KW-0067">ATP-binding</keyword>
<dbReference type="PANTHER" id="PTHR44936:SF5">
    <property type="entry name" value="SENSOR HISTIDINE KINASE ENVZ"/>
    <property type="match status" value="1"/>
</dbReference>
<keyword evidence="4" id="KW-1003">Cell membrane</keyword>
<dbReference type="InterPro" id="IPR003594">
    <property type="entry name" value="HATPase_dom"/>
</dbReference>
<dbReference type="PRINTS" id="PR00344">
    <property type="entry name" value="BCTRLSENSOR"/>
</dbReference>
<dbReference type="EC" id="2.7.13.3" evidence="3"/>
<dbReference type="InterPro" id="IPR003660">
    <property type="entry name" value="HAMP_dom"/>
</dbReference>
<keyword evidence="9" id="KW-0547">Nucleotide-binding</keyword>
<dbReference type="InterPro" id="IPR003661">
    <property type="entry name" value="HisK_dim/P_dom"/>
</dbReference>
<evidence type="ECO:0000256" key="6">
    <source>
        <dbReference type="ARBA" id="ARBA00022553"/>
    </source>
</evidence>
<keyword evidence="7" id="KW-0808">Transferase</keyword>
<feature type="transmembrane region" description="Helical" evidence="15">
    <location>
        <begin position="12"/>
        <end position="35"/>
    </location>
</feature>
<dbReference type="GO" id="GO:0005886">
    <property type="term" value="C:plasma membrane"/>
    <property type="evidence" value="ECO:0007669"/>
    <property type="project" value="UniProtKB-SubCell"/>
</dbReference>
<feature type="transmembrane region" description="Helical" evidence="15">
    <location>
        <begin position="150"/>
        <end position="171"/>
    </location>
</feature>
<dbReference type="GO" id="GO:0005524">
    <property type="term" value="F:ATP binding"/>
    <property type="evidence" value="ECO:0007669"/>
    <property type="project" value="UniProtKB-KW"/>
</dbReference>
<evidence type="ECO:0000259" key="16">
    <source>
        <dbReference type="PROSITE" id="PS50109"/>
    </source>
</evidence>
<evidence type="ECO:0000256" key="2">
    <source>
        <dbReference type="ARBA" id="ARBA00004429"/>
    </source>
</evidence>
<evidence type="ECO:0000313" key="19">
    <source>
        <dbReference type="Proteomes" id="UP000599523"/>
    </source>
</evidence>
<dbReference type="SMART" id="SM00387">
    <property type="entry name" value="HATPase_c"/>
    <property type="match status" value="1"/>
</dbReference>
<keyword evidence="5" id="KW-0997">Cell inner membrane</keyword>
<dbReference type="Gene3D" id="3.30.565.10">
    <property type="entry name" value="Histidine kinase-like ATPase, C-terminal domain"/>
    <property type="match status" value="1"/>
</dbReference>
<dbReference type="SUPFAM" id="SSF55874">
    <property type="entry name" value="ATPase domain of HSP90 chaperone/DNA topoisomerase II/histidine kinase"/>
    <property type="match status" value="1"/>
</dbReference>
<evidence type="ECO:0000256" key="5">
    <source>
        <dbReference type="ARBA" id="ARBA00022519"/>
    </source>
</evidence>
<dbReference type="PROSITE" id="PS50885">
    <property type="entry name" value="HAMP"/>
    <property type="match status" value="1"/>
</dbReference>
<keyword evidence="12 15" id="KW-1133">Transmembrane helix</keyword>
<evidence type="ECO:0000259" key="17">
    <source>
        <dbReference type="PROSITE" id="PS50885"/>
    </source>
</evidence>
<dbReference type="AlphaFoldDB" id="A0A972F5K6"/>
<dbReference type="CDD" id="cd00082">
    <property type="entry name" value="HisKA"/>
    <property type="match status" value="1"/>
</dbReference>
<dbReference type="PROSITE" id="PS50109">
    <property type="entry name" value="HIS_KIN"/>
    <property type="match status" value="1"/>
</dbReference>
<evidence type="ECO:0000256" key="8">
    <source>
        <dbReference type="ARBA" id="ARBA00022692"/>
    </source>
</evidence>
<keyword evidence="14 15" id="KW-0472">Membrane</keyword>
<comment type="subcellular location">
    <subcellularLocation>
        <location evidence="2">Cell inner membrane</location>
        <topology evidence="2">Multi-pass membrane protein</topology>
    </subcellularLocation>
</comment>
<dbReference type="Proteomes" id="UP000599523">
    <property type="component" value="Unassembled WGS sequence"/>
</dbReference>
<sequence length="457" mass="49738">MKAFRSLFARTAAAIGVAILVYDLLTHAFLGHYLFMPMVRRSADDLAAMMVLTAESWNDRWAPERPEFADRIADDHGLRLDPPITGLVPLGNSSSPYVAALVEAMEQRTGTSAEVLTDRHGAWYWVDVPVEGESVRIGFSADRLGADPLVTLYLMLALGSVLAFGTALVFVRRINQPLRRLVDVAGRIGQGEFPDALPTTGPDEIAQLTTAFNHMNTQVRQLLAGRTTLLVGVSHDLRTPLARMQFAVEMLSPDTDPKLAAALRRDIEEMDRLIGRFLEIGKGFSGESVEELEISTVIEELIDGVTRLGGRCEWVGRHACTVFAQPLALRRILANLLDNAVRYGGGQLVTVTQRCERDRCIVCIADRGPGIPDDEQEAVFRPFHRLEQSRAVETGGSGLGLAIARQLADANGWEVSLRAREGGGSEAVLIIPAGSRRQAGKGSAPRTATVAVRAQEV</sequence>
<dbReference type="SMART" id="SM00304">
    <property type="entry name" value="HAMP"/>
    <property type="match status" value="1"/>
</dbReference>
<evidence type="ECO:0000256" key="10">
    <source>
        <dbReference type="ARBA" id="ARBA00022777"/>
    </source>
</evidence>
<proteinExistence type="predicted"/>
<keyword evidence="6" id="KW-0597">Phosphoprotein</keyword>
<dbReference type="InterPro" id="IPR036097">
    <property type="entry name" value="HisK_dim/P_sf"/>
</dbReference>
<dbReference type="Pfam" id="PF00512">
    <property type="entry name" value="HisKA"/>
    <property type="match status" value="1"/>
</dbReference>
<name>A0A972F5K6_9RHOO</name>
<dbReference type="Gene3D" id="1.10.8.500">
    <property type="entry name" value="HAMP domain in histidine kinase"/>
    <property type="match status" value="1"/>
</dbReference>
<feature type="domain" description="Histidine kinase" evidence="16">
    <location>
        <begin position="232"/>
        <end position="435"/>
    </location>
</feature>
<dbReference type="InterPro" id="IPR050980">
    <property type="entry name" value="2C_sensor_his_kinase"/>
</dbReference>
<dbReference type="InterPro" id="IPR005467">
    <property type="entry name" value="His_kinase_dom"/>
</dbReference>
<organism evidence="18 19">
    <name type="scientific">Azoarcus taiwanensis</name>
    <dbReference type="NCBI Taxonomy" id="666964"/>
    <lineage>
        <taxon>Bacteria</taxon>
        <taxon>Pseudomonadati</taxon>
        <taxon>Pseudomonadota</taxon>
        <taxon>Betaproteobacteria</taxon>
        <taxon>Rhodocyclales</taxon>
        <taxon>Zoogloeaceae</taxon>
        <taxon>Azoarcus</taxon>
    </lineage>
</organism>
<dbReference type="PANTHER" id="PTHR44936">
    <property type="entry name" value="SENSOR PROTEIN CREC"/>
    <property type="match status" value="1"/>
</dbReference>